<feature type="region of interest" description="Disordered" evidence="1">
    <location>
        <begin position="1"/>
        <end position="51"/>
    </location>
</feature>
<comment type="caution">
    <text evidence="2">The sequence shown here is derived from an EMBL/GenBank/DDBJ whole genome shotgun (WGS) entry which is preliminary data.</text>
</comment>
<feature type="compositionally biased region" description="Polar residues" evidence="1">
    <location>
        <begin position="26"/>
        <end position="37"/>
    </location>
</feature>
<gene>
    <name evidence="2" type="ORF">ABMA28_005304</name>
</gene>
<organism evidence="2 3">
    <name type="scientific">Loxostege sticticalis</name>
    <name type="common">Beet webworm moth</name>
    <dbReference type="NCBI Taxonomy" id="481309"/>
    <lineage>
        <taxon>Eukaryota</taxon>
        <taxon>Metazoa</taxon>
        <taxon>Ecdysozoa</taxon>
        <taxon>Arthropoda</taxon>
        <taxon>Hexapoda</taxon>
        <taxon>Insecta</taxon>
        <taxon>Pterygota</taxon>
        <taxon>Neoptera</taxon>
        <taxon>Endopterygota</taxon>
        <taxon>Lepidoptera</taxon>
        <taxon>Glossata</taxon>
        <taxon>Ditrysia</taxon>
        <taxon>Pyraloidea</taxon>
        <taxon>Crambidae</taxon>
        <taxon>Pyraustinae</taxon>
        <taxon>Loxostege</taxon>
    </lineage>
</organism>
<protein>
    <submittedName>
        <fullName evidence="2">Uncharacterized protein</fullName>
    </submittedName>
</protein>
<evidence type="ECO:0000313" key="3">
    <source>
        <dbReference type="Proteomes" id="UP001549921"/>
    </source>
</evidence>
<accession>A0ABD0SPZ8</accession>
<evidence type="ECO:0000256" key="1">
    <source>
        <dbReference type="SAM" id="MobiDB-lite"/>
    </source>
</evidence>
<feature type="non-terminal residue" evidence="2">
    <location>
        <position position="58"/>
    </location>
</feature>
<name>A0ABD0SPZ8_LOXSC</name>
<feature type="non-terminal residue" evidence="2">
    <location>
        <position position="1"/>
    </location>
</feature>
<feature type="compositionally biased region" description="Polar residues" evidence="1">
    <location>
        <begin position="1"/>
        <end position="14"/>
    </location>
</feature>
<reference evidence="2 3" key="1">
    <citation type="submission" date="2024-06" db="EMBL/GenBank/DDBJ databases">
        <title>A chromosome-level genome assembly of beet webworm, Loxostege sticticalis.</title>
        <authorList>
            <person name="Zhang Y."/>
        </authorList>
    </citation>
    <scope>NUCLEOTIDE SEQUENCE [LARGE SCALE GENOMIC DNA]</scope>
    <source>
        <strain evidence="2">AQ028</strain>
        <tissue evidence="2">Male pupae</tissue>
    </source>
</reference>
<sequence>SSAKPVFATSSSTEGLLPLHYRGGPDNSSLRGGTTTLHHSRRPATGPADGFNFICSGG</sequence>
<proteinExistence type="predicted"/>
<evidence type="ECO:0000313" key="2">
    <source>
        <dbReference type="EMBL" id="KAL0821905.1"/>
    </source>
</evidence>
<dbReference type="AlphaFoldDB" id="A0ABD0SPZ8"/>
<dbReference type="Proteomes" id="UP001549921">
    <property type="component" value="Unassembled WGS sequence"/>
</dbReference>
<dbReference type="EMBL" id="JBEDNZ010000017">
    <property type="protein sequence ID" value="KAL0821905.1"/>
    <property type="molecule type" value="Genomic_DNA"/>
</dbReference>